<dbReference type="PANTHER" id="PTHR43037">
    <property type="entry name" value="UNNAMED PRODUCT-RELATED"/>
    <property type="match status" value="1"/>
</dbReference>
<evidence type="ECO:0000313" key="4">
    <source>
        <dbReference type="EMBL" id="KGC15664.1"/>
    </source>
</evidence>
<dbReference type="NCBIfam" id="TIGR01840">
    <property type="entry name" value="esterase_phb"/>
    <property type="match status" value="1"/>
</dbReference>
<evidence type="ECO:0000256" key="3">
    <source>
        <dbReference type="SAM" id="MobiDB-lite"/>
    </source>
</evidence>
<proteinExistence type="predicted"/>
<dbReference type="GO" id="GO:0005576">
    <property type="term" value="C:extracellular region"/>
    <property type="evidence" value="ECO:0007669"/>
    <property type="project" value="InterPro"/>
</dbReference>
<comment type="caution">
    <text evidence="4">The sequence shown here is derived from an EMBL/GenBank/DDBJ whole genome shotgun (WGS) entry which is preliminary data.</text>
</comment>
<feature type="compositionally biased region" description="Pro residues" evidence="3">
    <location>
        <begin position="32"/>
        <end position="42"/>
    </location>
</feature>
<dbReference type="Gene3D" id="3.40.50.1820">
    <property type="entry name" value="alpha/beta hydrolase"/>
    <property type="match status" value="1"/>
</dbReference>
<reference evidence="4 5" key="1">
    <citation type="submission" date="2014-04" db="EMBL/GenBank/DDBJ databases">
        <authorList>
            <person name="Bishop-Lilly K.A."/>
            <person name="Broomall S.M."/>
            <person name="Chain P.S."/>
            <person name="Chertkov O."/>
            <person name="Coyne S.R."/>
            <person name="Daligault H.E."/>
            <person name="Davenport K.W."/>
            <person name="Erkkila T."/>
            <person name="Frey K.G."/>
            <person name="Gibbons H.S."/>
            <person name="Gu W."/>
            <person name="Jaissle J."/>
            <person name="Johnson S.L."/>
            <person name="Koroleva G.I."/>
            <person name="Ladner J.T."/>
            <person name="Lo C.-C."/>
            <person name="Minogue T.D."/>
            <person name="Munk C."/>
            <person name="Palacios G.F."/>
            <person name="Redden C.L."/>
            <person name="Rosenzweig C.N."/>
            <person name="Scholz M.B."/>
            <person name="Teshima H."/>
            <person name="Xu Y."/>
        </authorList>
    </citation>
    <scope>NUCLEOTIDE SEQUENCE [LARGE SCALE GENOMIC DNA]</scope>
    <source>
        <strain evidence="5">gladioli</strain>
    </source>
</reference>
<feature type="compositionally biased region" description="Polar residues" evidence="3">
    <location>
        <begin position="77"/>
        <end position="89"/>
    </location>
</feature>
<keyword evidence="2" id="KW-0378">Hydrolase</keyword>
<gene>
    <name evidence="4" type="ORF">DM48_1980</name>
</gene>
<dbReference type="SUPFAM" id="SSF53474">
    <property type="entry name" value="alpha/beta-Hydrolases"/>
    <property type="match status" value="1"/>
</dbReference>
<evidence type="ECO:0000256" key="1">
    <source>
        <dbReference type="ARBA" id="ARBA00022729"/>
    </source>
</evidence>
<keyword evidence="1" id="KW-0732">Signal</keyword>
<dbReference type="AlphaFoldDB" id="A0AAW3F353"/>
<evidence type="ECO:0000313" key="5">
    <source>
        <dbReference type="Proteomes" id="UP000029590"/>
    </source>
</evidence>
<dbReference type="InterPro" id="IPR010126">
    <property type="entry name" value="Esterase_phb"/>
</dbReference>
<dbReference type="InterPro" id="IPR029058">
    <property type="entry name" value="AB_hydrolase_fold"/>
</dbReference>
<dbReference type="KEGG" id="bgo:BM43_5785"/>
<organism evidence="4 5">
    <name type="scientific">Burkholderia gladioli</name>
    <name type="common">Pseudomonas marginata</name>
    <name type="synonym">Phytomonas marginata</name>
    <dbReference type="NCBI Taxonomy" id="28095"/>
    <lineage>
        <taxon>Bacteria</taxon>
        <taxon>Pseudomonadati</taxon>
        <taxon>Pseudomonadota</taxon>
        <taxon>Betaproteobacteria</taxon>
        <taxon>Burkholderiales</taxon>
        <taxon>Burkholderiaceae</taxon>
        <taxon>Burkholderia</taxon>
    </lineage>
</organism>
<name>A0AAW3F353_BURGA</name>
<feature type="region of interest" description="Disordered" evidence="3">
    <location>
        <begin position="16"/>
        <end position="93"/>
    </location>
</feature>
<accession>A0AAW3F353</accession>
<dbReference type="PANTHER" id="PTHR43037:SF1">
    <property type="entry name" value="BLL1128 PROTEIN"/>
    <property type="match status" value="1"/>
</dbReference>
<dbReference type="Proteomes" id="UP000029590">
    <property type="component" value="Unassembled WGS sequence"/>
</dbReference>
<dbReference type="InterPro" id="IPR050955">
    <property type="entry name" value="Plant_Biomass_Hydrol_Est"/>
</dbReference>
<dbReference type="EMBL" id="JPGG01000016">
    <property type="protein sequence ID" value="KGC15664.1"/>
    <property type="molecule type" value="Genomic_DNA"/>
</dbReference>
<sequence length="384" mass="40898">MPRRSSNAWLKLLASFATPVTRRSKRGGASKPPKPLSKPAPAKPSLAARKGAGGSLPRSSPTSPKPPKTGRGARSRPTLSPLGTWTRSFHSARPAPGQLVNHLTYLLYRPPLAKPGGPLVVMLHGCKQTAEAFALGTRIDRLADRHGFSVLLPEQSTGRHPHRCWNWFDPPAPAPGSDADAVASLVRAMIALHGFDPARVYLAGMSAGAGLAAQLGLHEPQLFAALGLHSGALAGAARSSIHALRVMQHGSRAEPIALIDAAIELDRYPGMPVLIVHGELDGVVAKINAEQAARQWLRVNGLVDASGEATGGTRVMTEHGDRLVVDYRRRGRAIVRVCMVRGLGHAWSGGDDRLPFNAARGPDASAMLWAFFRTRRRALPVASP</sequence>
<dbReference type="GO" id="GO:0016787">
    <property type="term" value="F:hydrolase activity"/>
    <property type="evidence" value="ECO:0007669"/>
    <property type="project" value="UniProtKB-KW"/>
</dbReference>
<dbReference type="Pfam" id="PF10503">
    <property type="entry name" value="Esterase_PHB"/>
    <property type="match status" value="1"/>
</dbReference>
<evidence type="ECO:0000256" key="2">
    <source>
        <dbReference type="ARBA" id="ARBA00022801"/>
    </source>
</evidence>
<protein>
    <submittedName>
        <fullName evidence="4">Esterase, PHB depolymerase family protein</fullName>
    </submittedName>
</protein>